<dbReference type="GO" id="GO:0008061">
    <property type="term" value="F:chitin binding"/>
    <property type="evidence" value="ECO:0007669"/>
    <property type="project" value="UniProtKB-KW"/>
</dbReference>
<dbReference type="AlphaFoldDB" id="A0A8S1EG27"/>
<feature type="signal peptide" evidence="8">
    <location>
        <begin position="1"/>
        <end position="18"/>
    </location>
</feature>
<evidence type="ECO:0000313" key="11">
    <source>
        <dbReference type="Proteomes" id="UP000494206"/>
    </source>
</evidence>
<keyword evidence="6" id="KW-0325">Glycoprotein</keyword>
<name>A0A8S1EG27_9PELO</name>
<organism evidence="10 11">
    <name type="scientific">Caenorhabditis bovis</name>
    <dbReference type="NCBI Taxonomy" id="2654633"/>
    <lineage>
        <taxon>Eukaryota</taxon>
        <taxon>Metazoa</taxon>
        <taxon>Ecdysozoa</taxon>
        <taxon>Nematoda</taxon>
        <taxon>Chromadorea</taxon>
        <taxon>Rhabditida</taxon>
        <taxon>Rhabditina</taxon>
        <taxon>Rhabditomorpha</taxon>
        <taxon>Rhabditoidea</taxon>
        <taxon>Rhabditidae</taxon>
        <taxon>Peloderinae</taxon>
        <taxon>Caenorhabditis</taxon>
    </lineage>
</organism>
<accession>A0A8S1EG27</accession>
<dbReference type="EMBL" id="CADEPM010000002">
    <property type="protein sequence ID" value="CAB3399650.1"/>
    <property type="molecule type" value="Genomic_DNA"/>
</dbReference>
<dbReference type="Gene3D" id="3.20.20.80">
    <property type="entry name" value="Glycosidases"/>
    <property type="match status" value="3"/>
</dbReference>
<keyword evidence="5" id="KW-1015">Disulfide bond</keyword>
<reference evidence="10 11" key="1">
    <citation type="submission" date="2020-04" db="EMBL/GenBank/DDBJ databases">
        <authorList>
            <person name="Laetsch R D."/>
            <person name="Stevens L."/>
            <person name="Kumar S."/>
            <person name="Blaxter L. M."/>
        </authorList>
    </citation>
    <scope>NUCLEOTIDE SEQUENCE [LARGE SCALE GENOMIC DNA]</scope>
</reference>
<feature type="domain" description="Chitin-binding type-2" evidence="9">
    <location>
        <begin position="795"/>
        <end position="852"/>
    </location>
</feature>
<protein>
    <recommendedName>
        <fullName evidence="9">Chitin-binding type-2 domain-containing protein</fullName>
    </recommendedName>
</protein>
<evidence type="ECO:0000256" key="7">
    <source>
        <dbReference type="SAM" id="MobiDB-lite"/>
    </source>
</evidence>
<dbReference type="PANTHER" id="PTHR23301">
    <property type="entry name" value="CHITIN BINDING PERITROPHIN-A"/>
    <property type="match status" value="1"/>
</dbReference>
<dbReference type="InterPro" id="IPR002557">
    <property type="entry name" value="Chitin-bd_dom"/>
</dbReference>
<dbReference type="InterPro" id="IPR051940">
    <property type="entry name" value="Chitin_bind-dev_reg"/>
</dbReference>
<dbReference type="Gene3D" id="2.170.140.10">
    <property type="entry name" value="Chitin binding domain"/>
    <property type="match status" value="7"/>
</dbReference>
<feature type="domain" description="Chitin-binding type-2" evidence="9">
    <location>
        <begin position="726"/>
        <end position="782"/>
    </location>
</feature>
<keyword evidence="2" id="KW-0147">Chitin-binding</keyword>
<keyword evidence="11" id="KW-1185">Reference proteome</keyword>
<comment type="caution">
    <text evidence="10">The sequence shown here is derived from an EMBL/GenBank/DDBJ whole genome shotgun (WGS) entry which is preliminary data.</text>
</comment>
<dbReference type="GO" id="GO:0005576">
    <property type="term" value="C:extracellular region"/>
    <property type="evidence" value="ECO:0007669"/>
    <property type="project" value="InterPro"/>
</dbReference>
<evidence type="ECO:0000256" key="3">
    <source>
        <dbReference type="ARBA" id="ARBA00022729"/>
    </source>
</evidence>
<dbReference type="Proteomes" id="UP000494206">
    <property type="component" value="Unassembled WGS sequence"/>
</dbReference>
<feature type="domain" description="Chitin-binding type-2" evidence="9">
    <location>
        <begin position="94"/>
        <end position="150"/>
    </location>
</feature>
<feature type="domain" description="Chitin-binding type-2" evidence="9">
    <location>
        <begin position="461"/>
        <end position="518"/>
    </location>
</feature>
<proteinExistence type="predicted"/>
<evidence type="ECO:0000256" key="2">
    <source>
        <dbReference type="ARBA" id="ARBA00022669"/>
    </source>
</evidence>
<dbReference type="PANTHER" id="PTHR23301:SF109">
    <property type="entry name" value="CHITIN-BINDING TYPE-2 DOMAIN-CONTAINING PROTEIN"/>
    <property type="match status" value="1"/>
</dbReference>
<feature type="domain" description="Chitin-binding type-2" evidence="9">
    <location>
        <begin position="185"/>
        <end position="242"/>
    </location>
</feature>
<evidence type="ECO:0000256" key="5">
    <source>
        <dbReference type="ARBA" id="ARBA00023157"/>
    </source>
</evidence>
<dbReference type="SUPFAM" id="SSF57625">
    <property type="entry name" value="Invertebrate chitin-binding proteins"/>
    <property type="match status" value="10"/>
</dbReference>
<feature type="domain" description="Chitin-binding type-2" evidence="9">
    <location>
        <begin position="264"/>
        <end position="318"/>
    </location>
</feature>
<evidence type="ECO:0000313" key="10">
    <source>
        <dbReference type="EMBL" id="CAB3399650.1"/>
    </source>
</evidence>
<feature type="domain" description="Chitin-binding type-2" evidence="9">
    <location>
        <begin position="25"/>
        <end position="80"/>
    </location>
</feature>
<evidence type="ECO:0000256" key="8">
    <source>
        <dbReference type="SAM" id="SignalP"/>
    </source>
</evidence>
<dbReference type="OrthoDB" id="5914859at2759"/>
<evidence type="ECO:0000256" key="4">
    <source>
        <dbReference type="ARBA" id="ARBA00022737"/>
    </source>
</evidence>
<evidence type="ECO:0000256" key="1">
    <source>
        <dbReference type="ARBA" id="ARBA00022473"/>
    </source>
</evidence>
<feature type="domain" description="Chitin-binding type-2" evidence="9">
    <location>
        <begin position="658"/>
        <end position="715"/>
    </location>
</feature>
<evidence type="ECO:0000256" key="6">
    <source>
        <dbReference type="ARBA" id="ARBA00023180"/>
    </source>
</evidence>
<sequence>MRFISLILASVLFSVSIAGYLKPKGSPCPQGDGLYSVGCSQFYLQCVNGIEYERTCPEGLYFDRLLSRCERRANNHACTETKKDFANVRQKAFFIDCKSRKNGDYAIEKNICDENYYQCSNEIGYMRKCPFNQYFSPTTKRCDYYENCRSTIAGKYTKDYANAYASQYAANDGSKVEVVEENGTGIDCSRLGNATITIDECSQVYWMCANYKLFKKYCPTGLVYDKDEDLCNHRNFVKGCAEFTGASTTTPPAPSEDISATYNGTLCQGKDDGFYPLETCSNKFVSCNGGVSREIPCADNLVFDVRINACDYPEACKSERKVEEIPALFTHGGSAMKNHTDVPVDFDCSDKEDGLYVKDKCSTKYVQCNDRTAFWMTCPANLVFNMATKTCDYLDNCDKQVFCSCTKINNYCRNYVEARTTQIYTTTTSMKTPIVTSTVSYENIVDNSAPAPPPAQEEAVGFSCEKLENGLYAVGLCKPQFHQCWNRRHSTSNCPSPLIFNPYTGQCDYRNNVADCNGVTIGVPTYTPTSTAKTLTTTTSTTAAPQSAYKDVATTIVYAPIDPFCERLADGNYGVGCNQYFYQCESFETKKVKCPAGLYYNRVKHLCDFRDQIPECNPNSTYKTTQPPTTTTATYSTGNAAPAPPPSQKTHTPSADGKFSCVGRVDGIYALPYCTSDYVQCINGQALVSQCATGLVYSENSGLCDYRENVENCNSSGSQAADSIPNEACAGKTDGYYSNGCSPHYYSCIGEKIRKMSCPAKLRFSTAKGVCDYPGDVAECGLSSQPIQTPPVADSSLCVNKINGLHSFKRCSPHYVVCENGIATTGTCAAPLVFNGATELCDYKSNQPECSENSENQKPY</sequence>
<dbReference type="SMART" id="SM00494">
    <property type="entry name" value="ChtBD2"/>
    <property type="match status" value="10"/>
</dbReference>
<feature type="region of interest" description="Disordered" evidence="7">
    <location>
        <begin position="618"/>
        <end position="654"/>
    </location>
</feature>
<keyword evidence="4" id="KW-0677">Repeat</keyword>
<dbReference type="PROSITE" id="PS50940">
    <property type="entry name" value="CHIT_BIND_II"/>
    <property type="match status" value="10"/>
</dbReference>
<keyword evidence="1" id="KW-0217">Developmental protein</keyword>
<dbReference type="Pfam" id="PF01607">
    <property type="entry name" value="CBM_14"/>
    <property type="match status" value="10"/>
</dbReference>
<feature type="chain" id="PRO_5035892940" description="Chitin-binding type-2 domain-containing protein" evidence="8">
    <location>
        <begin position="19"/>
        <end position="860"/>
    </location>
</feature>
<feature type="domain" description="Chitin-binding type-2" evidence="9">
    <location>
        <begin position="562"/>
        <end position="618"/>
    </location>
</feature>
<feature type="compositionally biased region" description="Low complexity" evidence="7">
    <location>
        <begin position="620"/>
        <end position="637"/>
    </location>
</feature>
<gene>
    <name evidence="10" type="ORF">CBOVIS_LOCUS2741</name>
</gene>
<feature type="domain" description="Chitin-binding type-2" evidence="9">
    <location>
        <begin position="345"/>
        <end position="399"/>
    </location>
</feature>
<evidence type="ECO:0000259" key="9">
    <source>
        <dbReference type="PROSITE" id="PS50940"/>
    </source>
</evidence>
<dbReference type="InterPro" id="IPR036508">
    <property type="entry name" value="Chitin-bd_dom_sf"/>
</dbReference>
<keyword evidence="3 8" id="KW-0732">Signal</keyword>